<accession>A0A146JZY7</accession>
<dbReference type="AlphaFoldDB" id="A0A146JZY7"/>
<sequence>AATPTLQPKQKDTKEKESVAVPLYFQKYDIFKYQFNKYPVQRFEKMSFDELKRIYTFISDHQHIDQTLQHQKEGIPVLSRLKISFQKTLFPSYNFADYILKSNRLYNQMAEEVQIISNQYLQLTQLKDQDIFVENRHYLTTRQDATLKRNPSFFQLLKQKKIDLRPKSATVMKNARQKLKIVQKSFKNDFHTEIDAKLQKVKEKLDQFKESDDQKESVLKVNPTLKRIIAGHQEISFREVEIKDVNQTSKKVLAHCDHSQFLQKFQIRVKKIQRGYENVKSVLFQPTDKFSKKQLLAQKQQVDQYDELFFGQNTSLTADQLLKNKAMELKGQIQAELAKNEFVAEDQSIEKPLAKQSKKTTLKQLPPALIEENDEILFSPEKHALQHFINDQRLEQNLLRQIEIRKTRNQFRQPLVQKFPVMNYAATDTKRVMMNVKSGLQRFRTQARVLSPVPQREMDRKEKVIAVLVKKSEYLDNKARK</sequence>
<protein>
    <submittedName>
        <fullName evidence="1">Uncharacterized protein</fullName>
    </submittedName>
</protein>
<dbReference type="EMBL" id="GDID01006818">
    <property type="protein sequence ID" value="JAP89788.1"/>
    <property type="molecule type" value="Transcribed_RNA"/>
</dbReference>
<organism evidence="1">
    <name type="scientific">Trepomonas sp. PC1</name>
    <dbReference type="NCBI Taxonomy" id="1076344"/>
    <lineage>
        <taxon>Eukaryota</taxon>
        <taxon>Metamonada</taxon>
        <taxon>Diplomonadida</taxon>
        <taxon>Hexamitidae</taxon>
        <taxon>Hexamitinae</taxon>
        <taxon>Trepomonas</taxon>
    </lineage>
</organism>
<feature type="non-terminal residue" evidence="1">
    <location>
        <position position="1"/>
    </location>
</feature>
<reference evidence="1" key="1">
    <citation type="submission" date="2015-07" db="EMBL/GenBank/DDBJ databases">
        <title>Adaptation to a free-living lifestyle via gene acquisitions in the diplomonad Trepomonas sp. PC1.</title>
        <authorList>
            <person name="Xu F."/>
            <person name="Jerlstrom-Hultqvist J."/>
            <person name="Kolisko M."/>
            <person name="Simpson A.G.B."/>
            <person name="Roger A.J."/>
            <person name="Svard S.G."/>
            <person name="Andersson J.O."/>
        </authorList>
    </citation>
    <scope>NUCLEOTIDE SEQUENCE</scope>
    <source>
        <strain evidence="1">PC1</strain>
    </source>
</reference>
<evidence type="ECO:0000313" key="1">
    <source>
        <dbReference type="EMBL" id="JAP89788.1"/>
    </source>
</evidence>
<proteinExistence type="predicted"/>
<name>A0A146JZY7_9EUKA</name>
<gene>
    <name evidence="1" type="ORF">TPC1_30717</name>
</gene>